<proteinExistence type="predicted"/>
<reference evidence="1" key="1">
    <citation type="submission" date="2014-11" db="EMBL/GenBank/DDBJ databases">
        <authorList>
            <person name="Amaro Gonzalez C."/>
        </authorList>
    </citation>
    <scope>NUCLEOTIDE SEQUENCE</scope>
</reference>
<reference evidence="1" key="2">
    <citation type="journal article" date="2015" name="Fish Shellfish Immunol.">
        <title>Early steps in the European eel (Anguilla anguilla)-Vibrio vulnificus interaction in the gills: Role of the RtxA13 toxin.</title>
        <authorList>
            <person name="Callol A."/>
            <person name="Pajuelo D."/>
            <person name="Ebbesson L."/>
            <person name="Teles M."/>
            <person name="MacKenzie S."/>
            <person name="Amaro C."/>
        </authorList>
    </citation>
    <scope>NUCLEOTIDE SEQUENCE</scope>
</reference>
<dbReference type="AlphaFoldDB" id="A0A0E9QX30"/>
<sequence length="47" mass="5089">MFVLGLNALNPAVYIKKKKNKINLCFCISCVLALHTSTPGSVSPLKL</sequence>
<dbReference type="EMBL" id="GBXM01087807">
    <property type="protein sequence ID" value="JAH20770.1"/>
    <property type="molecule type" value="Transcribed_RNA"/>
</dbReference>
<name>A0A0E9QX30_ANGAN</name>
<organism evidence="1">
    <name type="scientific">Anguilla anguilla</name>
    <name type="common">European freshwater eel</name>
    <name type="synonym">Muraena anguilla</name>
    <dbReference type="NCBI Taxonomy" id="7936"/>
    <lineage>
        <taxon>Eukaryota</taxon>
        <taxon>Metazoa</taxon>
        <taxon>Chordata</taxon>
        <taxon>Craniata</taxon>
        <taxon>Vertebrata</taxon>
        <taxon>Euteleostomi</taxon>
        <taxon>Actinopterygii</taxon>
        <taxon>Neopterygii</taxon>
        <taxon>Teleostei</taxon>
        <taxon>Anguilliformes</taxon>
        <taxon>Anguillidae</taxon>
        <taxon>Anguilla</taxon>
    </lineage>
</organism>
<protein>
    <submittedName>
        <fullName evidence="1">Uncharacterized protein</fullName>
    </submittedName>
</protein>
<evidence type="ECO:0000313" key="1">
    <source>
        <dbReference type="EMBL" id="JAH20770.1"/>
    </source>
</evidence>
<accession>A0A0E9QX30</accession>